<dbReference type="AlphaFoldDB" id="A0A6L3ZHE1"/>
<dbReference type="GO" id="GO:0031956">
    <property type="term" value="F:medium-chain fatty acid-CoA ligase activity"/>
    <property type="evidence" value="ECO:0007669"/>
    <property type="project" value="TreeGrafter"/>
</dbReference>
<evidence type="ECO:0000259" key="3">
    <source>
        <dbReference type="Pfam" id="PF00501"/>
    </source>
</evidence>
<dbReference type="InterPro" id="IPR045851">
    <property type="entry name" value="AMP-bd_C_sf"/>
</dbReference>
<dbReference type="Proteomes" id="UP000484164">
    <property type="component" value="Unassembled WGS sequence"/>
</dbReference>
<dbReference type="PANTHER" id="PTHR43201">
    <property type="entry name" value="ACYL-COA SYNTHETASE"/>
    <property type="match status" value="1"/>
</dbReference>
<dbReference type="Gene3D" id="3.30.300.30">
    <property type="match status" value="1"/>
</dbReference>
<name>A0A6L3ZHE1_9FLAO</name>
<comment type="caution">
    <text evidence="4">The sequence shown here is derived from an EMBL/GenBank/DDBJ whole genome shotgun (WGS) entry which is preliminary data.</text>
</comment>
<dbReference type="PANTHER" id="PTHR43201:SF5">
    <property type="entry name" value="MEDIUM-CHAIN ACYL-COA LIGASE ACSF2, MITOCHONDRIAL"/>
    <property type="match status" value="1"/>
</dbReference>
<gene>
    <name evidence="4" type="ORF">F8C82_03245</name>
</gene>
<proteinExistence type="inferred from homology"/>
<keyword evidence="2" id="KW-0436">Ligase</keyword>
<dbReference type="RefSeq" id="WP_151691997.1">
    <property type="nucleotide sequence ID" value="NZ_BMGX01000002.1"/>
</dbReference>
<dbReference type="GO" id="GO:0006631">
    <property type="term" value="P:fatty acid metabolic process"/>
    <property type="evidence" value="ECO:0007669"/>
    <property type="project" value="TreeGrafter"/>
</dbReference>
<dbReference type="InterPro" id="IPR042099">
    <property type="entry name" value="ANL_N_sf"/>
</dbReference>
<dbReference type="OrthoDB" id="8870348at2"/>
<dbReference type="Pfam" id="PF00501">
    <property type="entry name" value="AMP-binding"/>
    <property type="match status" value="1"/>
</dbReference>
<dbReference type="Gene3D" id="3.40.50.12780">
    <property type="entry name" value="N-terminal domain of ligase-like"/>
    <property type="match status" value="1"/>
</dbReference>
<sequence length="339" mass="37446">MTIHPEFKLTHKNRAITREEVSVQFPEVAQFLEEWSNEHTYITLQTSGSTGVPKKVVIEKSVMWHSAGATLKALDLDRPLRALLALSASYIAGKMMLVRAMRGGWTLEIAAVSSNVLSEVEGEFSFAALVPMQVEAGLHHLLKYGVIIIGGAPVGVSLRKKLEQVDSAIYETYGMTETVSHIAIKKIESGGKNLFHALPGVHFSANENDCLVIHAPEWNQSNLVTTDVVEWVSPTTFRWLGRADFVINSGGVKIHPEEVETTIERNLGIHGFLVGIPDETMGMKAVFVVDEEPSIPLDFDFLSPYHRPKEVVVISTFPRTATDKIDRRALADHAARDLA</sequence>
<dbReference type="InterPro" id="IPR000873">
    <property type="entry name" value="AMP-dep_synth/lig_dom"/>
</dbReference>
<evidence type="ECO:0000256" key="1">
    <source>
        <dbReference type="ARBA" id="ARBA00006432"/>
    </source>
</evidence>
<accession>A0A6L3ZHE1</accession>
<organism evidence="4 5">
    <name type="scientific">Phaeocystidibacter marisrubri</name>
    <dbReference type="NCBI Taxonomy" id="1577780"/>
    <lineage>
        <taxon>Bacteria</taxon>
        <taxon>Pseudomonadati</taxon>
        <taxon>Bacteroidota</taxon>
        <taxon>Flavobacteriia</taxon>
        <taxon>Flavobacteriales</taxon>
        <taxon>Phaeocystidibacteraceae</taxon>
        <taxon>Phaeocystidibacter</taxon>
    </lineage>
</organism>
<evidence type="ECO:0000256" key="2">
    <source>
        <dbReference type="ARBA" id="ARBA00022598"/>
    </source>
</evidence>
<evidence type="ECO:0000313" key="5">
    <source>
        <dbReference type="Proteomes" id="UP000484164"/>
    </source>
</evidence>
<dbReference type="SUPFAM" id="SSF56801">
    <property type="entry name" value="Acetyl-CoA synthetase-like"/>
    <property type="match status" value="1"/>
</dbReference>
<evidence type="ECO:0000313" key="4">
    <source>
        <dbReference type="EMBL" id="KAB2817426.1"/>
    </source>
</evidence>
<comment type="similarity">
    <text evidence="1">Belongs to the ATP-dependent AMP-binding enzyme family.</text>
</comment>
<feature type="domain" description="AMP-dependent synthetase/ligase" evidence="3">
    <location>
        <begin position="33"/>
        <end position="184"/>
    </location>
</feature>
<protein>
    <submittedName>
        <fullName evidence="4">AMP-binding protein</fullName>
    </submittedName>
</protein>
<dbReference type="EMBL" id="WBVQ01000001">
    <property type="protein sequence ID" value="KAB2817426.1"/>
    <property type="molecule type" value="Genomic_DNA"/>
</dbReference>
<keyword evidence="5" id="KW-1185">Reference proteome</keyword>
<reference evidence="4 5" key="1">
    <citation type="submission" date="2019-10" db="EMBL/GenBank/DDBJ databases">
        <title>Genome sequence of Phaeocystidibacter marisrubri JCM30614 (type strain).</title>
        <authorList>
            <person name="Bowman J.P."/>
        </authorList>
    </citation>
    <scope>NUCLEOTIDE SEQUENCE [LARGE SCALE GENOMIC DNA]</scope>
    <source>
        <strain evidence="4 5">JCM 30614</strain>
    </source>
</reference>